<dbReference type="EMBL" id="BEGY01000062">
    <property type="protein sequence ID" value="GAX81226.1"/>
    <property type="molecule type" value="Genomic_DNA"/>
</dbReference>
<feature type="region of interest" description="Disordered" evidence="1">
    <location>
        <begin position="23"/>
        <end position="48"/>
    </location>
</feature>
<dbReference type="AlphaFoldDB" id="A0A250XDU7"/>
<accession>A0A250XDU7</accession>
<comment type="caution">
    <text evidence="2">The sequence shown here is derived from an EMBL/GenBank/DDBJ whole genome shotgun (WGS) entry which is preliminary data.</text>
</comment>
<feature type="region of interest" description="Disordered" evidence="1">
    <location>
        <begin position="341"/>
        <end position="366"/>
    </location>
</feature>
<sequence>MSAKKVNDIQTKLSMSLDDLIASKKKAPTSGIPKAKGGRAPISMKGNAKMARESNATGIAAKRLAMKARRAVEGALANNGKSAPKQLTKSGGVKKAGPKGTSVRPKMMQTNMAKRILSRARANKQLTMAPKLTQKAPRMTGHLKMGIKKGVGALATPKFLPGGKKNNSNNQLGGMQQPTSAARRMRLQRQQQQQQVGGAGRKGGRMQQGRAGGKQGGRAPLHTQVMDAGRNLNRTQGGVRKGQQQQQQRRQNNQQRAPINLSRGTRPRGRQQQAVFQQYRGAAPGGSIVAPQYFGMQAGSMPPVFGGAPSKSPYTNYDPSAYAAAYQQMYMKALAQYQRQYLPGPGQGGRAGGKDGRGGNRRRGGR</sequence>
<proteinExistence type="predicted"/>
<feature type="region of interest" description="Disordered" evidence="1">
    <location>
        <begin position="75"/>
        <end position="104"/>
    </location>
</feature>
<reference evidence="2 3" key="1">
    <citation type="submission" date="2017-08" db="EMBL/GenBank/DDBJ databases">
        <title>Acidophilic green algal genome provides insights into adaptation to an acidic environment.</title>
        <authorList>
            <person name="Hirooka S."/>
            <person name="Hirose Y."/>
            <person name="Kanesaki Y."/>
            <person name="Higuchi S."/>
            <person name="Fujiwara T."/>
            <person name="Onuma R."/>
            <person name="Era A."/>
            <person name="Ohbayashi R."/>
            <person name="Uzuka A."/>
            <person name="Nozaki H."/>
            <person name="Yoshikawa H."/>
            <person name="Miyagishima S.Y."/>
        </authorList>
    </citation>
    <scope>NUCLEOTIDE SEQUENCE [LARGE SCALE GENOMIC DNA]</scope>
    <source>
        <strain evidence="2 3">NIES-2499</strain>
    </source>
</reference>
<feature type="compositionally biased region" description="Polar residues" evidence="1">
    <location>
        <begin position="165"/>
        <end position="180"/>
    </location>
</feature>
<feature type="compositionally biased region" description="Low complexity" evidence="1">
    <location>
        <begin position="243"/>
        <end position="256"/>
    </location>
</feature>
<keyword evidence="3" id="KW-1185">Reference proteome</keyword>
<feature type="region of interest" description="Disordered" evidence="1">
    <location>
        <begin position="156"/>
        <end position="221"/>
    </location>
</feature>
<feature type="region of interest" description="Disordered" evidence="1">
    <location>
        <begin position="233"/>
        <end position="272"/>
    </location>
</feature>
<evidence type="ECO:0000313" key="3">
    <source>
        <dbReference type="Proteomes" id="UP000232323"/>
    </source>
</evidence>
<dbReference type="Proteomes" id="UP000232323">
    <property type="component" value="Unassembled WGS sequence"/>
</dbReference>
<evidence type="ECO:0000256" key="1">
    <source>
        <dbReference type="SAM" id="MobiDB-lite"/>
    </source>
</evidence>
<organism evidence="2 3">
    <name type="scientific">Chlamydomonas eustigma</name>
    <dbReference type="NCBI Taxonomy" id="1157962"/>
    <lineage>
        <taxon>Eukaryota</taxon>
        <taxon>Viridiplantae</taxon>
        <taxon>Chlorophyta</taxon>
        <taxon>core chlorophytes</taxon>
        <taxon>Chlorophyceae</taxon>
        <taxon>CS clade</taxon>
        <taxon>Chlamydomonadales</taxon>
        <taxon>Chlamydomonadaceae</taxon>
        <taxon>Chlamydomonas</taxon>
    </lineage>
</organism>
<name>A0A250XDU7_9CHLO</name>
<gene>
    <name evidence="2" type="ORF">CEUSTIGMA_g8658.t1</name>
</gene>
<evidence type="ECO:0000313" key="2">
    <source>
        <dbReference type="EMBL" id="GAX81226.1"/>
    </source>
</evidence>
<protein>
    <submittedName>
        <fullName evidence="2">Uncharacterized protein</fullName>
    </submittedName>
</protein>
<feature type="compositionally biased region" description="Polar residues" evidence="1">
    <location>
        <begin position="79"/>
        <end position="89"/>
    </location>
</feature>